<dbReference type="Pfam" id="PF13641">
    <property type="entry name" value="Glyco_tranf_2_3"/>
    <property type="match status" value="1"/>
</dbReference>
<proteinExistence type="predicted"/>
<keyword evidence="3" id="KW-1185">Reference proteome</keyword>
<keyword evidence="1" id="KW-1133">Transmembrane helix</keyword>
<dbReference type="SUPFAM" id="SSF160246">
    <property type="entry name" value="EspE N-terminal domain-like"/>
    <property type="match status" value="1"/>
</dbReference>
<feature type="transmembrane region" description="Helical" evidence="1">
    <location>
        <begin position="6"/>
        <end position="26"/>
    </location>
</feature>
<feature type="transmembrane region" description="Helical" evidence="1">
    <location>
        <begin position="360"/>
        <end position="378"/>
    </location>
</feature>
<dbReference type="InterPro" id="IPR037257">
    <property type="entry name" value="T2SS_E_N_sf"/>
</dbReference>
<accession>A0A378JMA8</accession>
<dbReference type="Proteomes" id="UP000254794">
    <property type="component" value="Unassembled WGS sequence"/>
</dbReference>
<protein>
    <submittedName>
        <fullName evidence="2">Bacteriophage N4 adsorption protein B</fullName>
    </submittedName>
</protein>
<dbReference type="InterPro" id="IPR029044">
    <property type="entry name" value="Nucleotide-diphossugar_trans"/>
</dbReference>
<sequence>MEDTYLIILFLVMWYFLIFFACLFLVSGTDDLFFDIYYWSRYFIRKWKTRKYKPLTYEDLVNQPEKYVAVLVACWHEANVIATMLMNNCYAIDYTNYYLFVGTYPNDPDTVAEVQRVQSYIKNVQCVIGPDPGPTTKAANLNGIYNHVKEFEKTLGIQFDIFVFHDSEDVIHPLSFKLYNYLIPRKDMIQIPMFPLEVNYWNFTHWVYADEFAEIHTKDLIVREAIHGHVPSAGVGTAFSRQALEIIEDPLTKGPFSIDSLTEDYRTSLTLRIKGLKQIFLVQSIERLKWEQKGFFKKRYVLKRKKEYIATRALFPTEYKKAVRQKARWIIGIVFQEWVHTKWPKFWRVRFTLAHDRKAFITHFINGLGYVVFLFWIVYSLLTFNNPAYPSLQEQLNLYPWVWVLVIISTLLMLERMLQRFIGLYRVYSLIPAWLSIPRAFYGNILNLHAILRAYKQYFLAVEPKKTSKSTARQPAWDKTDHVFPGSHILTPYRRRLGDILVEENIISPEQLKVAILEQQKTGERLGKVLARLNFVDEKRLLKIIANQYNLELVAKENIIVAPKNVSSKLIKWLEGKNSYLVDYNEKDEQVIIGITDPTNELLIESIIERLHPLKTQFVLIDLSE</sequence>
<dbReference type="EMBL" id="UGOD01000001">
    <property type="protein sequence ID" value="STX51433.1"/>
    <property type="molecule type" value="Genomic_DNA"/>
</dbReference>
<dbReference type="RefSeq" id="WP_115331069.1">
    <property type="nucleotide sequence ID" value="NZ_CAAAHP010000001.1"/>
</dbReference>
<dbReference type="AlphaFoldDB" id="A0A378JMA8"/>
<organism evidence="2 3">
    <name type="scientific">Legionella busanensis</name>
    <dbReference type="NCBI Taxonomy" id="190655"/>
    <lineage>
        <taxon>Bacteria</taxon>
        <taxon>Pseudomonadati</taxon>
        <taxon>Pseudomonadota</taxon>
        <taxon>Gammaproteobacteria</taxon>
        <taxon>Legionellales</taxon>
        <taxon>Legionellaceae</taxon>
        <taxon>Legionella</taxon>
    </lineage>
</organism>
<dbReference type="OrthoDB" id="5294733at2"/>
<reference evidence="2 3" key="1">
    <citation type="submission" date="2018-06" db="EMBL/GenBank/DDBJ databases">
        <authorList>
            <consortium name="Pathogen Informatics"/>
            <person name="Doyle S."/>
        </authorList>
    </citation>
    <scope>NUCLEOTIDE SEQUENCE [LARGE SCALE GENOMIC DNA]</scope>
    <source>
        <strain evidence="2 3">NCTC13316</strain>
    </source>
</reference>
<keyword evidence="1" id="KW-0472">Membrane</keyword>
<name>A0A378JMA8_9GAMM</name>
<gene>
    <name evidence="2" type="ORF">NCTC13316_01528</name>
</gene>
<dbReference type="SUPFAM" id="SSF53448">
    <property type="entry name" value="Nucleotide-diphospho-sugar transferases"/>
    <property type="match status" value="1"/>
</dbReference>
<evidence type="ECO:0000313" key="2">
    <source>
        <dbReference type="EMBL" id="STX51433.1"/>
    </source>
</evidence>
<evidence type="ECO:0000256" key="1">
    <source>
        <dbReference type="SAM" id="Phobius"/>
    </source>
</evidence>
<evidence type="ECO:0000313" key="3">
    <source>
        <dbReference type="Proteomes" id="UP000254794"/>
    </source>
</evidence>
<dbReference type="Gene3D" id="3.90.550.10">
    <property type="entry name" value="Spore Coat Polysaccharide Biosynthesis Protein SpsA, Chain A"/>
    <property type="match status" value="1"/>
</dbReference>
<keyword evidence="1" id="KW-0812">Transmembrane</keyword>
<feature type="transmembrane region" description="Helical" evidence="1">
    <location>
        <begin position="398"/>
        <end position="414"/>
    </location>
</feature>